<dbReference type="Proteomes" id="UP000811246">
    <property type="component" value="Chromosome 5"/>
</dbReference>
<organism evidence="1 2">
    <name type="scientific">Carya illinoinensis</name>
    <name type="common">Pecan</name>
    <dbReference type="NCBI Taxonomy" id="32201"/>
    <lineage>
        <taxon>Eukaryota</taxon>
        <taxon>Viridiplantae</taxon>
        <taxon>Streptophyta</taxon>
        <taxon>Embryophyta</taxon>
        <taxon>Tracheophyta</taxon>
        <taxon>Spermatophyta</taxon>
        <taxon>Magnoliopsida</taxon>
        <taxon>eudicotyledons</taxon>
        <taxon>Gunneridae</taxon>
        <taxon>Pentapetalae</taxon>
        <taxon>rosids</taxon>
        <taxon>fabids</taxon>
        <taxon>Fagales</taxon>
        <taxon>Juglandaceae</taxon>
        <taxon>Carya</taxon>
    </lineage>
</organism>
<dbReference type="AlphaFoldDB" id="A0A922F6Y9"/>
<reference evidence="1" key="1">
    <citation type="submission" date="2021-01" db="EMBL/GenBank/DDBJ databases">
        <authorList>
            <person name="Lovell J.T."/>
            <person name="Bentley N."/>
            <person name="Bhattarai G."/>
            <person name="Jenkins J.W."/>
            <person name="Sreedasyam A."/>
            <person name="Alarcon Y."/>
            <person name="Bock C."/>
            <person name="Boston L."/>
            <person name="Carlson J."/>
            <person name="Cervantes K."/>
            <person name="Clermont K."/>
            <person name="Krom N."/>
            <person name="Kubenka K."/>
            <person name="Mamidi S."/>
            <person name="Mattison C."/>
            <person name="Monteros M."/>
            <person name="Pisani C."/>
            <person name="Plott C."/>
            <person name="Rajasekar S."/>
            <person name="Rhein H.S."/>
            <person name="Rohla C."/>
            <person name="Song M."/>
            <person name="Hilaire R.S."/>
            <person name="Shu S."/>
            <person name="Wells L."/>
            <person name="Wang X."/>
            <person name="Webber J."/>
            <person name="Heerema R.J."/>
            <person name="Klein P."/>
            <person name="Conner P."/>
            <person name="Grauke L."/>
            <person name="Grimwood J."/>
            <person name="Schmutz J."/>
            <person name="Randall J.J."/>
        </authorList>
    </citation>
    <scope>NUCLEOTIDE SEQUENCE</scope>
    <source>
        <tissue evidence="1">Leaf</tissue>
    </source>
</reference>
<evidence type="ECO:0000313" key="2">
    <source>
        <dbReference type="Proteomes" id="UP000811246"/>
    </source>
</evidence>
<accession>A0A922F6Y9</accession>
<name>A0A922F6Y9_CARIL</name>
<protein>
    <submittedName>
        <fullName evidence="1">Uncharacterized protein</fullName>
    </submittedName>
</protein>
<sequence length="93" mass="10658">MFGIFRSVQQLIVLQMMYVTCESSMHNHDIYGREAPSSHSSSLAGDNHSSLTASLFLPRVVAQIRCLWPRVAADYHGERKFLFFLMDISGFFR</sequence>
<gene>
    <name evidence="1" type="ORF">I3842_05G248900</name>
</gene>
<comment type="caution">
    <text evidence="1">The sequence shown here is derived from an EMBL/GenBank/DDBJ whole genome shotgun (WGS) entry which is preliminary data.</text>
</comment>
<proteinExistence type="predicted"/>
<evidence type="ECO:0000313" key="1">
    <source>
        <dbReference type="EMBL" id="KAG6715377.1"/>
    </source>
</evidence>
<dbReference type="EMBL" id="CM031829">
    <property type="protein sequence ID" value="KAG6715377.1"/>
    <property type="molecule type" value="Genomic_DNA"/>
</dbReference>